<dbReference type="GO" id="GO:0019363">
    <property type="term" value="P:pyridine nucleotide biosynthetic process"/>
    <property type="evidence" value="ECO:0007669"/>
    <property type="project" value="UniProtKB-KW"/>
</dbReference>
<evidence type="ECO:0000256" key="3">
    <source>
        <dbReference type="ARBA" id="ARBA00022723"/>
    </source>
</evidence>
<dbReference type="Gene3D" id="3.40.50.850">
    <property type="entry name" value="Isochorismatase-like"/>
    <property type="match status" value="1"/>
</dbReference>
<comment type="similarity">
    <text evidence="1">Belongs to the isochorismatase family.</text>
</comment>
<reference evidence="10 11" key="1">
    <citation type="journal article" date="2020" name="Genes (Basel)">
        <title>Genomic Comparison of Insect Gut Symbionts from Divergent Burkholderia Subclades.</title>
        <authorList>
            <person name="Takeshita K."/>
            <person name="Kikuchi Y."/>
        </authorList>
    </citation>
    <scope>NUCLEOTIDE SEQUENCE [LARGE SCALE GENOMIC DNA]</scope>
    <source>
        <strain evidence="10 11">PGU16</strain>
    </source>
</reference>
<organism evidence="10 11">
    <name type="scientific">Paraburkholderia largidicola</name>
    <dbReference type="NCBI Taxonomy" id="3014751"/>
    <lineage>
        <taxon>Bacteria</taxon>
        <taxon>Pseudomonadati</taxon>
        <taxon>Pseudomonadota</taxon>
        <taxon>Betaproteobacteria</taxon>
        <taxon>Burkholderiales</taxon>
        <taxon>Burkholderiaceae</taxon>
        <taxon>Paraburkholderia</taxon>
    </lineage>
</organism>
<evidence type="ECO:0000256" key="1">
    <source>
        <dbReference type="ARBA" id="ARBA00006336"/>
    </source>
</evidence>
<sequence length="208" mass="22591">MKDASEVLLVVDVQNDFMPNGALAVARGDEIVPLVNQLARRFSHVVLTQDWHPPSHVSFAANHAGRQPFEMMTMPYGEQVLWPTHCVQNTPGAALHPALDIPHARAVIRKGHHAGVDSYSAFLEADRTTPTGLAGYLRDTGVTRVWCCGLATDYCVAWSALDARAAGFEVAVIEDATRAIDLNGSLDNAWRELRAAGVERVQAADLLV</sequence>
<keyword evidence="2" id="KW-0662">Pyridine nucleotide biosynthesis</keyword>
<keyword evidence="3" id="KW-0479">Metal-binding</keyword>
<keyword evidence="11" id="KW-1185">Reference proteome</keyword>
<dbReference type="InterPro" id="IPR036380">
    <property type="entry name" value="Isochorismatase-like_sf"/>
</dbReference>
<accession>A0A7I8BJF7</accession>
<evidence type="ECO:0000256" key="7">
    <source>
        <dbReference type="ARBA" id="ARBA00043224"/>
    </source>
</evidence>
<dbReference type="SUPFAM" id="SSF52499">
    <property type="entry name" value="Isochorismatase-like hydrolases"/>
    <property type="match status" value="1"/>
</dbReference>
<evidence type="ECO:0000259" key="9">
    <source>
        <dbReference type="Pfam" id="PF00857"/>
    </source>
</evidence>
<protein>
    <recommendedName>
        <fullName evidence="8">Nicotinamidase</fullName>
        <ecNumber evidence="6">3.5.1.19</ecNumber>
    </recommendedName>
    <alternativeName>
        <fullName evidence="7">Nicotinamide deamidase</fullName>
    </alternativeName>
</protein>
<dbReference type="PANTHER" id="PTHR11080">
    <property type="entry name" value="PYRAZINAMIDASE/NICOTINAMIDASE"/>
    <property type="match status" value="1"/>
</dbReference>
<dbReference type="NCBIfam" id="NF008623">
    <property type="entry name" value="PRK11609.1"/>
    <property type="match status" value="1"/>
</dbReference>
<evidence type="ECO:0000256" key="5">
    <source>
        <dbReference type="ARBA" id="ARBA00037900"/>
    </source>
</evidence>
<dbReference type="InterPro" id="IPR052347">
    <property type="entry name" value="Isochorismatase_Nicotinamidase"/>
</dbReference>
<evidence type="ECO:0000313" key="11">
    <source>
        <dbReference type="Proteomes" id="UP000510888"/>
    </source>
</evidence>
<dbReference type="EC" id="3.5.1.19" evidence="6"/>
<name>A0A7I8BJF7_9BURK</name>
<evidence type="ECO:0000313" key="10">
    <source>
        <dbReference type="EMBL" id="BCF88499.1"/>
    </source>
</evidence>
<dbReference type="InterPro" id="IPR000868">
    <property type="entry name" value="Isochorismatase-like_dom"/>
</dbReference>
<dbReference type="RefSeq" id="WP_180722444.1">
    <property type="nucleotide sequence ID" value="NZ_AP023174.1"/>
</dbReference>
<dbReference type="Pfam" id="PF00857">
    <property type="entry name" value="Isochorismatase"/>
    <property type="match status" value="1"/>
</dbReference>
<dbReference type="GO" id="GO:0008936">
    <property type="term" value="F:nicotinamidase activity"/>
    <property type="evidence" value="ECO:0007669"/>
    <property type="project" value="UniProtKB-EC"/>
</dbReference>
<dbReference type="GO" id="GO:0046872">
    <property type="term" value="F:metal ion binding"/>
    <property type="evidence" value="ECO:0007669"/>
    <property type="project" value="UniProtKB-KW"/>
</dbReference>
<evidence type="ECO:0000256" key="6">
    <source>
        <dbReference type="ARBA" id="ARBA00039017"/>
    </source>
</evidence>
<feature type="domain" description="Isochorismatase-like" evidence="9">
    <location>
        <begin position="7"/>
        <end position="202"/>
    </location>
</feature>
<dbReference type="Proteomes" id="UP000510888">
    <property type="component" value="Chromosome 1"/>
</dbReference>
<evidence type="ECO:0000256" key="8">
    <source>
        <dbReference type="ARBA" id="ARBA00072277"/>
    </source>
</evidence>
<evidence type="ECO:0000256" key="2">
    <source>
        <dbReference type="ARBA" id="ARBA00022642"/>
    </source>
</evidence>
<comment type="pathway">
    <text evidence="5">Cofactor biosynthesis; nicotinate biosynthesis; nicotinate from nicotinamide: step 1/1.</text>
</comment>
<dbReference type="CDD" id="cd01011">
    <property type="entry name" value="nicotinamidase"/>
    <property type="match status" value="1"/>
</dbReference>
<dbReference type="EMBL" id="AP023174">
    <property type="protein sequence ID" value="BCF88499.1"/>
    <property type="molecule type" value="Genomic_DNA"/>
</dbReference>
<gene>
    <name evidence="10" type="ORF">PPGU16_15660</name>
</gene>
<evidence type="ECO:0000256" key="4">
    <source>
        <dbReference type="ARBA" id="ARBA00022801"/>
    </source>
</evidence>
<dbReference type="AlphaFoldDB" id="A0A7I8BJF7"/>
<dbReference type="PANTHER" id="PTHR11080:SF2">
    <property type="entry name" value="LD05707P"/>
    <property type="match status" value="1"/>
</dbReference>
<keyword evidence="4" id="KW-0378">Hydrolase</keyword>
<dbReference type="FunFam" id="3.40.50.850:FF:000006">
    <property type="entry name" value="Bifunctional pyrazinamidase/nicotinamidase"/>
    <property type="match status" value="1"/>
</dbReference>
<proteinExistence type="inferred from homology"/>
<dbReference type="KEGG" id="plad:PPGU16_15660"/>